<protein>
    <recommendedName>
        <fullName evidence="2">LTD domain-containing protein</fullName>
    </recommendedName>
</protein>
<evidence type="ECO:0000313" key="4">
    <source>
        <dbReference type="Proteomes" id="UP000001880"/>
    </source>
</evidence>
<reference evidence="3 4" key="1">
    <citation type="journal article" date="2010" name="Stand. Genomic Sci.">
        <title>Complete genome sequence of Haliangium ochraceum type strain (SMP-2).</title>
        <authorList>
            <consortium name="US DOE Joint Genome Institute (JGI-PGF)"/>
            <person name="Ivanova N."/>
            <person name="Daum C."/>
            <person name="Lang E."/>
            <person name="Abt B."/>
            <person name="Kopitz M."/>
            <person name="Saunders E."/>
            <person name="Lapidus A."/>
            <person name="Lucas S."/>
            <person name="Glavina Del Rio T."/>
            <person name="Nolan M."/>
            <person name="Tice H."/>
            <person name="Copeland A."/>
            <person name="Cheng J.F."/>
            <person name="Chen F."/>
            <person name="Bruce D."/>
            <person name="Goodwin L."/>
            <person name="Pitluck S."/>
            <person name="Mavromatis K."/>
            <person name="Pati A."/>
            <person name="Mikhailova N."/>
            <person name="Chen A."/>
            <person name="Palaniappan K."/>
            <person name="Land M."/>
            <person name="Hauser L."/>
            <person name="Chang Y.J."/>
            <person name="Jeffries C.D."/>
            <person name="Detter J.C."/>
            <person name="Brettin T."/>
            <person name="Rohde M."/>
            <person name="Goker M."/>
            <person name="Bristow J."/>
            <person name="Markowitz V."/>
            <person name="Eisen J.A."/>
            <person name="Hugenholtz P."/>
            <person name="Kyrpides N.C."/>
            <person name="Klenk H.P."/>
        </authorList>
    </citation>
    <scope>NUCLEOTIDE SEQUENCE [LARGE SCALE GENOMIC DNA]</scope>
    <source>
        <strain evidence="4">DSM 14365 / CIP 107738 / JCM 11303 / AJ 13395 / SMP-2</strain>
    </source>
</reference>
<dbReference type="EMBL" id="CP001804">
    <property type="protein sequence ID" value="ACY14966.1"/>
    <property type="molecule type" value="Genomic_DNA"/>
</dbReference>
<dbReference type="eggNOG" id="ENOG502ZXM4">
    <property type="taxonomic scope" value="Bacteria"/>
</dbReference>
<feature type="region of interest" description="Disordered" evidence="1">
    <location>
        <begin position="564"/>
        <end position="587"/>
    </location>
</feature>
<feature type="region of interest" description="Disordered" evidence="1">
    <location>
        <begin position="379"/>
        <end position="405"/>
    </location>
</feature>
<dbReference type="PROSITE" id="PS51841">
    <property type="entry name" value="LTD"/>
    <property type="match status" value="1"/>
</dbReference>
<dbReference type="InterPro" id="IPR001322">
    <property type="entry name" value="Lamin_tail_dom"/>
</dbReference>
<gene>
    <name evidence="3" type="ordered locus">Hoch_2429</name>
</gene>
<name>D0LJB9_HALO1</name>
<dbReference type="KEGG" id="hoh:Hoch_2429"/>
<dbReference type="Proteomes" id="UP000001880">
    <property type="component" value="Chromosome"/>
</dbReference>
<evidence type="ECO:0000259" key="2">
    <source>
        <dbReference type="PROSITE" id="PS51841"/>
    </source>
</evidence>
<feature type="compositionally biased region" description="Low complexity" evidence="1">
    <location>
        <begin position="575"/>
        <end position="587"/>
    </location>
</feature>
<accession>D0LJB9</accession>
<proteinExistence type="predicted"/>
<dbReference type="AlphaFoldDB" id="D0LJB9"/>
<dbReference type="RefSeq" id="WP_012827574.1">
    <property type="nucleotide sequence ID" value="NC_013440.1"/>
</dbReference>
<evidence type="ECO:0000313" key="3">
    <source>
        <dbReference type="EMBL" id="ACY14966.1"/>
    </source>
</evidence>
<dbReference type="HOGENOM" id="CLU_494959_0_0_7"/>
<dbReference type="STRING" id="502025.Hoch_2429"/>
<evidence type="ECO:0000256" key="1">
    <source>
        <dbReference type="SAM" id="MobiDB-lite"/>
    </source>
</evidence>
<organism evidence="3 4">
    <name type="scientific">Haliangium ochraceum (strain DSM 14365 / JCM 11303 / SMP-2)</name>
    <dbReference type="NCBI Taxonomy" id="502025"/>
    <lineage>
        <taxon>Bacteria</taxon>
        <taxon>Pseudomonadati</taxon>
        <taxon>Myxococcota</taxon>
        <taxon>Polyangia</taxon>
        <taxon>Haliangiales</taxon>
        <taxon>Kofleriaceae</taxon>
        <taxon>Haliangium</taxon>
    </lineage>
</organism>
<feature type="domain" description="LTD" evidence="2">
    <location>
        <begin position="419"/>
        <end position="541"/>
    </location>
</feature>
<keyword evidence="4" id="KW-1185">Reference proteome</keyword>
<sequence length="587" mass="57357">MAALSAALLAAGCGFEVDELPACPGQLLPGAVVITELMRAPEESGTSWIEVANPGDAPAALRGTVLEVADAEGRVVAQHVVTSLVVPAGAYAVLGREDAGFVDYVYGADLDAWSAARGSEAAAGDGDGDGAEDGAAGQVSLRCDVIAVDTAAHPRSPPGVAVGLGAQLGVDAEANDERDNWCVSAAGADALANGAEAFAGTPGAANGECAGAPGAPDGPGVPETCADGELRRAPLAPAAGDLVITEIMANPAAVADASGEWFEVFAVRGVDLVGLEIGRSVDDTAAVFADDACRPVSAGARLVFAASADSGENGGLAAVSGTFSVSLGNSGGALALAHGGALVDAVSWDSAPSGASLALASGHHSAEANDLGAHWCESPDASPGLLDRGSPGLPNPACAQGEAPGDPELPAASCIEAGSPRAVRVPAAGTVRITEVMADPAAVADSEGEWIELRFDADADLNGLQLGKQPGQPLMTIASEDCLPVAAGDYAVLARSAPAALNGGLPRVDAVFDFGLVNSGGSLFAAAGGATLDSIAHGAAQAGAATSLDEDDGLRWCAAADDSAYGSGDRGTPGAANPACPETAAAP</sequence>
<dbReference type="OrthoDB" id="5481151at2"/>